<keyword evidence="1" id="KW-1133">Transmembrane helix</keyword>
<dbReference type="Proteomes" id="UP000192356">
    <property type="component" value="Unassembled WGS sequence"/>
</dbReference>
<gene>
    <name evidence="2" type="ORF">HERIO_920</name>
</gene>
<sequence>MKTIKILFLVFLIVLLFIIALILYYSEDIIHWLIYNLGMVPIEGTTTKSTVDNRSLLNMNVKHLEGDDYKILLLIDKKINIDKAKDVPLSIFFHGNGMNIYDDFMAWGWISDRYKINCAFIETPGRNGVKRKFTKRNLMIILEKSINVLKEMNFNITNVTGFSLGTAVASIVACEYNIPVLTLLAPFCNFKDIAYTYVPNISCIKNKVSRVCTKDFNFNTLKLLENYKGKVNLFHGEKDSIILPENSIKIHKKIKQRRVGESKQCIIFKNTDHGMILDPRNVEVISNLVYFNRSI</sequence>
<dbReference type="SUPFAM" id="SSF53474">
    <property type="entry name" value="alpha/beta-Hydrolases"/>
    <property type="match status" value="1"/>
</dbReference>
<reference evidence="2 3" key="1">
    <citation type="journal article" date="2017" name="Environ. Microbiol.">
        <title>Decay of the glycolytic pathway and adaptation to intranuclear parasitism within Enterocytozoonidae microsporidia.</title>
        <authorList>
            <person name="Wiredu Boakye D."/>
            <person name="Jaroenlak P."/>
            <person name="Prachumwat A."/>
            <person name="Williams T.A."/>
            <person name="Bateman K.S."/>
            <person name="Itsathitphaisarn O."/>
            <person name="Sritunyalucksana K."/>
            <person name="Paszkiewicz K.H."/>
            <person name="Moore K.A."/>
            <person name="Stentiford G.D."/>
            <person name="Williams B.A."/>
        </authorList>
    </citation>
    <scope>NUCLEOTIDE SEQUENCE [LARGE SCALE GENOMIC DNA]</scope>
    <source>
        <strain evidence="2 3">GB1</strain>
    </source>
</reference>
<name>A0A1X0QBP6_9MICR</name>
<organism evidence="2 3">
    <name type="scientific">Hepatospora eriocheir</name>
    <dbReference type="NCBI Taxonomy" id="1081669"/>
    <lineage>
        <taxon>Eukaryota</taxon>
        <taxon>Fungi</taxon>
        <taxon>Fungi incertae sedis</taxon>
        <taxon>Microsporidia</taxon>
        <taxon>Hepatosporidae</taxon>
        <taxon>Hepatospora</taxon>
    </lineage>
</organism>
<evidence type="ECO:0000256" key="1">
    <source>
        <dbReference type="SAM" id="Phobius"/>
    </source>
</evidence>
<evidence type="ECO:0000313" key="3">
    <source>
        <dbReference type="Proteomes" id="UP000192356"/>
    </source>
</evidence>
<dbReference type="Gene3D" id="3.40.50.1820">
    <property type="entry name" value="alpha/beta hydrolase"/>
    <property type="match status" value="1"/>
</dbReference>
<evidence type="ECO:0008006" key="4">
    <source>
        <dbReference type="Google" id="ProtNLM"/>
    </source>
</evidence>
<keyword evidence="3" id="KW-1185">Reference proteome</keyword>
<keyword evidence="1" id="KW-0812">Transmembrane</keyword>
<dbReference type="InterPro" id="IPR029058">
    <property type="entry name" value="AB_hydrolase_fold"/>
</dbReference>
<dbReference type="EMBL" id="LVKB01000036">
    <property type="protein sequence ID" value="ORD97186.1"/>
    <property type="molecule type" value="Genomic_DNA"/>
</dbReference>
<dbReference type="AlphaFoldDB" id="A0A1X0QBP6"/>
<accession>A0A1X0QBP6</accession>
<dbReference type="VEuPathDB" id="MicrosporidiaDB:A0H76_2113"/>
<evidence type="ECO:0000313" key="2">
    <source>
        <dbReference type="EMBL" id="ORD97186.1"/>
    </source>
</evidence>
<protein>
    <recommendedName>
        <fullName evidence="4">AB hydrolase-1 domain-containing protein</fullName>
    </recommendedName>
</protein>
<comment type="caution">
    <text evidence="2">The sequence shown here is derived from an EMBL/GenBank/DDBJ whole genome shotgun (WGS) entry which is preliminary data.</text>
</comment>
<dbReference type="OrthoDB" id="10249433at2759"/>
<dbReference type="VEuPathDB" id="MicrosporidiaDB:HERIO_920"/>
<proteinExistence type="predicted"/>
<feature type="transmembrane region" description="Helical" evidence="1">
    <location>
        <begin position="6"/>
        <end position="25"/>
    </location>
</feature>
<keyword evidence="1" id="KW-0472">Membrane</keyword>